<evidence type="ECO:0000259" key="2">
    <source>
        <dbReference type="Pfam" id="PF14973"/>
    </source>
</evidence>
<feature type="region of interest" description="Disordered" evidence="1">
    <location>
        <begin position="256"/>
        <end position="347"/>
    </location>
</feature>
<dbReference type="GO" id="GO:0042162">
    <property type="term" value="F:telomeric DNA binding"/>
    <property type="evidence" value="ECO:0007669"/>
    <property type="project" value="TreeGrafter"/>
</dbReference>
<dbReference type="Pfam" id="PF14973">
    <property type="entry name" value="TINF2_N"/>
    <property type="match status" value="1"/>
</dbReference>
<evidence type="ECO:0000313" key="3">
    <source>
        <dbReference type="EMBL" id="KAG5841544.1"/>
    </source>
</evidence>
<sequence length="385" mass="43388">METLSYTEMKMKDPSLPVSALYLLVPPLRLVSAAMLQVVLQQDVLHYGKLEEFVSVVTKAVPELLSDSQWTQLTLGLQEREGSPVGFGSKTDAALQAVFWELLSRLEQLLPVPDLRQTVSWLSAAPSVLEDCMQSISNSQQLKTVLRHHRSLGCLNRTALSSMDECPPVSSMSCPHFERDSTKPTDTSRQSDYMSDFRTFLSATTSEIKAESLADSAYCTGLEPRSSLNRCEAMEKSVEKTGCLMSQEENILINMKLEDEDDGEGQSVKMERVDGARDEVRLRMEEEAKRDEQEEEDVTRQGVRKKNEGKSEGNPREVDLRQRPEKVHPEEYSRALIQNESSDRSEEPVFVNVAGRHERPLRSHARVARLTQLALAEPQVFSVSR</sequence>
<proteinExistence type="predicted"/>
<feature type="compositionally biased region" description="Basic and acidic residues" evidence="1">
    <location>
        <begin position="305"/>
        <end position="333"/>
    </location>
</feature>
<evidence type="ECO:0000256" key="1">
    <source>
        <dbReference type="SAM" id="MobiDB-lite"/>
    </source>
</evidence>
<protein>
    <recommendedName>
        <fullName evidence="2">TERF1-interacting nuclear factor 2 N-terminal domain-containing protein</fullName>
    </recommendedName>
</protein>
<comment type="caution">
    <text evidence="3">The sequence shown here is derived from an EMBL/GenBank/DDBJ whole genome shotgun (WGS) entry which is preliminary data.</text>
</comment>
<feature type="compositionally biased region" description="Basic and acidic residues" evidence="1">
    <location>
        <begin position="269"/>
        <end position="292"/>
    </location>
</feature>
<feature type="region of interest" description="Disordered" evidence="1">
    <location>
        <begin position="172"/>
        <end position="191"/>
    </location>
</feature>
<feature type="domain" description="TERF1-interacting nuclear factor 2 N-terminal" evidence="2">
    <location>
        <begin position="37"/>
        <end position="80"/>
    </location>
</feature>
<dbReference type="InterPro" id="IPR039098">
    <property type="entry name" value="TINF2"/>
</dbReference>
<gene>
    <name evidence="3" type="ORF">ANANG_G00167710</name>
</gene>
<dbReference type="InterPro" id="IPR029400">
    <property type="entry name" value="TINF2_N"/>
</dbReference>
<dbReference type="GO" id="GO:1904356">
    <property type="term" value="P:regulation of telomere maintenance via telomere lengthening"/>
    <property type="evidence" value="ECO:0007669"/>
    <property type="project" value="TreeGrafter"/>
</dbReference>
<dbReference type="Proteomes" id="UP001044222">
    <property type="component" value="Chromosome 9"/>
</dbReference>
<organism evidence="3 4">
    <name type="scientific">Anguilla anguilla</name>
    <name type="common">European freshwater eel</name>
    <name type="synonym">Muraena anguilla</name>
    <dbReference type="NCBI Taxonomy" id="7936"/>
    <lineage>
        <taxon>Eukaryota</taxon>
        <taxon>Metazoa</taxon>
        <taxon>Chordata</taxon>
        <taxon>Craniata</taxon>
        <taxon>Vertebrata</taxon>
        <taxon>Euteleostomi</taxon>
        <taxon>Actinopterygii</taxon>
        <taxon>Neopterygii</taxon>
        <taxon>Teleostei</taxon>
        <taxon>Anguilliformes</taxon>
        <taxon>Anguillidae</taxon>
        <taxon>Anguilla</taxon>
    </lineage>
</organism>
<accession>A0A9D3RSB6</accession>
<dbReference type="GO" id="GO:0070187">
    <property type="term" value="C:shelterin complex"/>
    <property type="evidence" value="ECO:0007669"/>
    <property type="project" value="InterPro"/>
</dbReference>
<dbReference type="PANTHER" id="PTHR15512">
    <property type="entry name" value="TERF1-INTERACTING NUCLEAR FACTOR 2"/>
    <property type="match status" value="1"/>
</dbReference>
<keyword evidence="4" id="KW-1185">Reference proteome</keyword>
<reference evidence="3" key="1">
    <citation type="submission" date="2021-01" db="EMBL/GenBank/DDBJ databases">
        <title>A chromosome-scale assembly of European eel, Anguilla anguilla.</title>
        <authorList>
            <person name="Henkel C."/>
            <person name="Jong-Raadsen S.A."/>
            <person name="Dufour S."/>
            <person name="Weltzien F.-A."/>
            <person name="Palstra A.P."/>
            <person name="Pelster B."/>
            <person name="Spaink H.P."/>
            <person name="Van Den Thillart G.E."/>
            <person name="Jansen H."/>
            <person name="Zahm M."/>
            <person name="Klopp C."/>
            <person name="Cedric C."/>
            <person name="Louis A."/>
            <person name="Berthelot C."/>
            <person name="Parey E."/>
            <person name="Roest Crollius H."/>
            <person name="Montfort J."/>
            <person name="Robinson-Rechavi M."/>
            <person name="Bucao C."/>
            <person name="Bouchez O."/>
            <person name="Gislard M."/>
            <person name="Lluch J."/>
            <person name="Milhes M."/>
            <person name="Lampietro C."/>
            <person name="Lopez Roques C."/>
            <person name="Donnadieu C."/>
            <person name="Braasch I."/>
            <person name="Desvignes T."/>
            <person name="Postlethwait J."/>
            <person name="Bobe J."/>
            <person name="Guiguen Y."/>
            <person name="Dirks R."/>
        </authorList>
    </citation>
    <scope>NUCLEOTIDE SEQUENCE</scope>
    <source>
        <strain evidence="3">Tag_6206</strain>
        <tissue evidence="3">Liver</tissue>
    </source>
</reference>
<dbReference type="AlphaFoldDB" id="A0A9D3RSB6"/>
<dbReference type="CDD" id="cd11657">
    <property type="entry name" value="TIN2_N"/>
    <property type="match status" value="1"/>
</dbReference>
<dbReference type="EMBL" id="JAFIRN010000009">
    <property type="protein sequence ID" value="KAG5841544.1"/>
    <property type="molecule type" value="Genomic_DNA"/>
</dbReference>
<dbReference type="PANTHER" id="PTHR15512:SF2">
    <property type="match status" value="1"/>
</dbReference>
<dbReference type="GO" id="GO:0016233">
    <property type="term" value="P:telomere capping"/>
    <property type="evidence" value="ECO:0007669"/>
    <property type="project" value="InterPro"/>
</dbReference>
<evidence type="ECO:0000313" key="4">
    <source>
        <dbReference type="Proteomes" id="UP001044222"/>
    </source>
</evidence>
<name>A0A9D3RSB6_ANGAN</name>